<feature type="domain" description="Peptidase M15C" evidence="2">
    <location>
        <begin position="127"/>
        <end position="216"/>
    </location>
</feature>
<proteinExistence type="predicted"/>
<dbReference type="Gene3D" id="3.30.1380.10">
    <property type="match status" value="1"/>
</dbReference>
<keyword evidence="4" id="KW-1185">Reference proteome</keyword>
<comment type="caution">
    <text evidence="3">The sequence shown here is derived from an EMBL/GenBank/DDBJ whole genome shotgun (WGS) entry which is preliminary data.</text>
</comment>
<dbReference type="Pfam" id="PF13539">
    <property type="entry name" value="Peptidase_M15_4"/>
    <property type="match status" value="1"/>
</dbReference>
<feature type="signal peptide" evidence="1">
    <location>
        <begin position="1"/>
        <end position="22"/>
    </location>
</feature>
<dbReference type="InterPro" id="IPR009045">
    <property type="entry name" value="Zn_M74/Hedgehog-like"/>
</dbReference>
<dbReference type="EMBL" id="BATJ01000012">
    <property type="protein sequence ID" value="GAD68293.1"/>
    <property type="molecule type" value="Genomic_DNA"/>
</dbReference>
<dbReference type="eggNOG" id="COG2843">
    <property type="taxonomic scope" value="Bacteria"/>
</dbReference>
<sequence>MPEKILSSIVVLPLLLSTSALASVEPITPQQCKVMREKGAISNESPIQCDRLSTVHVRHYDFNGEVKQGAVVVMNSVAHRVERIFEALYQRKVPMQSVLPIEHFNGSDKASMTANNTSGFNARPMTGGTEWSKHAFGLAIDINPVQNPFIDIDDHNRVSVQPEQSTKQYLNRYTYRAGKPVRSGMAEDVIDIFAENGFLTWGGYWNYPIDSQHFEVGPRALVNRLAAEPGKARGVFEKYIADYLTCMKASTQAVHEQARAICVQKVTKKFSNWAPSRK</sequence>
<dbReference type="Proteomes" id="UP000016570">
    <property type="component" value="Unassembled WGS sequence"/>
</dbReference>
<feature type="chain" id="PRO_5004640567" description="Peptidase M15C domain-containing protein" evidence="1">
    <location>
        <begin position="23"/>
        <end position="278"/>
    </location>
</feature>
<evidence type="ECO:0000313" key="4">
    <source>
        <dbReference type="Proteomes" id="UP000016570"/>
    </source>
</evidence>
<dbReference type="GO" id="GO:0008233">
    <property type="term" value="F:peptidase activity"/>
    <property type="evidence" value="ECO:0007669"/>
    <property type="project" value="InterPro"/>
</dbReference>
<evidence type="ECO:0000313" key="3">
    <source>
        <dbReference type="EMBL" id="GAD68293.1"/>
    </source>
</evidence>
<dbReference type="SUPFAM" id="SSF55166">
    <property type="entry name" value="Hedgehog/DD-peptidase"/>
    <property type="match status" value="1"/>
</dbReference>
<evidence type="ECO:0000256" key="1">
    <source>
        <dbReference type="SAM" id="SignalP"/>
    </source>
</evidence>
<protein>
    <recommendedName>
        <fullName evidence="2">Peptidase M15C domain-containing protein</fullName>
    </recommendedName>
</protein>
<dbReference type="InterPro" id="IPR039561">
    <property type="entry name" value="Peptidase_M15C"/>
</dbReference>
<organism evidence="3 4">
    <name type="scientific">Vibrio proteolyticus NBRC 13287</name>
    <dbReference type="NCBI Taxonomy" id="1219065"/>
    <lineage>
        <taxon>Bacteria</taxon>
        <taxon>Pseudomonadati</taxon>
        <taxon>Pseudomonadota</taxon>
        <taxon>Gammaproteobacteria</taxon>
        <taxon>Vibrionales</taxon>
        <taxon>Vibrionaceae</taxon>
        <taxon>Vibrio</taxon>
    </lineage>
</organism>
<accession>U3BP15</accession>
<evidence type="ECO:0000259" key="2">
    <source>
        <dbReference type="Pfam" id="PF13539"/>
    </source>
</evidence>
<gene>
    <name evidence="3" type="ORF">VPR01S_12_01020</name>
</gene>
<keyword evidence="1" id="KW-0732">Signal</keyword>
<reference evidence="3 4" key="1">
    <citation type="submission" date="2013-09" db="EMBL/GenBank/DDBJ databases">
        <title>Whole genome shotgun sequence of Vibrio proteolyticus NBRC 13287.</title>
        <authorList>
            <person name="Isaki S."/>
            <person name="Hosoyama A."/>
            <person name="Numata M."/>
            <person name="Hashimoto M."/>
            <person name="Hosoyama Y."/>
            <person name="Tsuchikane K."/>
            <person name="Noguchi M."/>
            <person name="Hirakata S."/>
            <person name="Ichikawa N."/>
            <person name="Ohji S."/>
            <person name="Yamazoe A."/>
            <person name="Fujita N."/>
        </authorList>
    </citation>
    <scope>NUCLEOTIDE SEQUENCE [LARGE SCALE GENOMIC DNA]</scope>
    <source>
        <strain evidence="3 4">NBRC 13287</strain>
    </source>
</reference>
<dbReference type="AlphaFoldDB" id="U3BP15"/>
<dbReference type="RefSeq" id="WP_021706264.1">
    <property type="nucleotide sequence ID" value="NZ_BATJ01000012.1"/>
</dbReference>
<name>U3BP15_VIBPR</name>